<comment type="similarity">
    <text evidence="6">Belongs to the THAP1 family.</text>
</comment>
<dbReference type="Proteomes" id="UP001476798">
    <property type="component" value="Unassembled WGS sequence"/>
</dbReference>
<keyword evidence="2 5" id="KW-0863">Zinc-finger</keyword>
<protein>
    <recommendedName>
        <fullName evidence="6">THAP domain-containing protein 1</fullName>
    </recommendedName>
</protein>
<dbReference type="InterPro" id="IPR026516">
    <property type="entry name" value="THAP1/10"/>
</dbReference>
<dbReference type="EMBL" id="JAHRIO010030020">
    <property type="protein sequence ID" value="MEQ2167155.1"/>
    <property type="molecule type" value="Genomic_DNA"/>
</dbReference>
<dbReference type="PANTHER" id="PTHR46600">
    <property type="entry name" value="THAP DOMAIN-CONTAINING"/>
    <property type="match status" value="1"/>
</dbReference>
<keyword evidence="9" id="KW-1185">Reference proteome</keyword>
<keyword evidence="6" id="KW-0804">Transcription</keyword>
<dbReference type="InterPro" id="IPR038441">
    <property type="entry name" value="THAP_Znf_sf"/>
</dbReference>
<dbReference type="Gene3D" id="6.20.210.20">
    <property type="entry name" value="THAP domain"/>
    <property type="match status" value="1"/>
</dbReference>
<keyword evidence="1" id="KW-0479">Metal-binding</keyword>
<sequence>MIPSLRCPSTAWPSDRTRVEWVATNFSHLCSDHFGKEYFEGKLPSGALKLRPGAAPTVFVRPQCSSCTVHLFLEMANTCCVDSCNSKRSNVIFHRFPLGDPERLRQWLFTLNMDPNTPVHVLNRIFVCQKHFQLDDYQETHPHPSRRGRLLKATAVPTQLIYGHLSGAGQPTNNRRRVVSSCGQHGIFYT</sequence>
<keyword evidence="6" id="KW-0805">Transcription regulation</keyword>
<comment type="subcellular location">
    <subcellularLocation>
        <location evidence="6">Nucleus</location>
        <location evidence="6">Nucleoplasm</location>
    </subcellularLocation>
</comment>
<comment type="function">
    <text evidence="6">DNA-binding transcription regulator that regulates endothelial cell proliferation and G1/S cell-cycle progression. Specifically binds the 5'-[AT]NTNN[GT]GGCA[AGT]-3' core DNA sequence and acts by modulating expression of pRB-E2F cell-cycle target genes.</text>
</comment>
<evidence type="ECO:0000313" key="8">
    <source>
        <dbReference type="EMBL" id="MEQ2167155.1"/>
    </source>
</evidence>
<gene>
    <name evidence="8" type="ORF">GOODEAATRI_001167</name>
</gene>
<keyword evidence="4 5" id="KW-0238">DNA-binding</keyword>
<dbReference type="InterPro" id="IPR006612">
    <property type="entry name" value="THAP_Znf"/>
</dbReference>
<reference evidence="8 9" key="1">
    <citation type="submission" date="2021-06" db="EMBL/GenBank/DDBJ databases">
        <authorList>
            <person name="Palmer J.M."/>
        </authorList>
    </citation>
    <scope>NUCLEOTIDE SEQUENCE [LARGE SCALE GENOMIC DNA]</scope>
    <source>
        <strain evidence="8 9">GA_2019</strain>
        <tissue evidence="8">Muscle</tissue>
    </source>
</reference>
<evidence type="ECO:0000256" key="1">
    <source>
        <dbReference type="ARBA" id="ARBA00022723"/>
    </source>
</evidence>
<evidence type="ECO:0000313" key="9">
    <source>
        <dbReference type="Proteomes" id="UP001476798"/>
    </source>
</evidence>
<keyword evidence="3" id="KW-0862">Zinc</keyword>
<feature type="domain" description="THAP-type" evidence="7">
    <location>
        <begin position="1"/>
        <end position="59"/>
    </location>
</feature>
<dbReference type="Pfam" id="PF05485">
    <property type="entry name" value="THAP"/>
    <property type="match status" value="1"/>
</dbReference>
<keyword evidence="6" id="KW-0539">Nucleus</keyword>
<dbReference type="SMART" id="SM00980">
    <property type="entry name" value="THAP"/>
    <property type="match status" value="2"/>
</dbReference>
<organism evidence="8 9">
    <name type="scientific">Goodea atripinnis</name>
    <dbReference type="NCBI Taxonomy" id="208336"/>
    <lineage>
        <taxon>Eukaryota</taxon>
        <taxon>Metazoa</taxon>
        <taxon>Chordata</taxon>
        <taxon>Craniata</taxon>
        <taxon>Vertebrata</taxon>
        <taxon>Euteleostomi</taxon>
        <taxon>Actinopterygii</taxon>
        <taxon>Neopterygii</taxon>
        <taxon>Teleostei</taxon>
        <taxon>Neoteleostei</taxon>
        <taxon>Acanthomorphata</taxon>
        <taxon>Ovalentaria</taxon>
        <taxon>Atherinomorphae</taxon>
        <taxon>Cyprinodontiformes</taxon>
        <taxon>Goodeidae</taxon>
        <taxon>Goodea</taxon>
    </lineage>
</organism>
<comment type="caution">
    <text evidence="8">The sequence shown here is derived from an EMBL/GenBank/DDBJ whole genome shotgun (WGS) entry which is preliminary data.</text>
</comment>
<accession>A0ABV0N6Y4</accession>
<keyword evidence="6" id="KW-0131">Cell cycle</keyword>
<dbReference type="SMART" id="SM00692">
    <property type="entry name" value="DM3"/>
    <property type="match status" value="1"/>
</dbReference>
<feature type="domain" description="THAP-type" evidence="7">
    <location>
        <begin position="75"/>
        <end position="160"/>
    </location>
</feature>
<dbReference type="PANTHER" id="PTHR46600:SF7">
    <property type="entry name" value="SI:DKEY-228B2.6-RELATED"/>
    <property type="match status" value="1"/>
</dbReference>
<evidence type="ECO:0000259" key="7">
    <source>
        <dbReference type="PROSITE" id="PS50950"/>
    </source>
</evidence>
<evidence type="ECO:0000256" key="6">
    <source>
        <dbReference type="RuleBase" id="RU369073"/>
    </source>
</evidence>
<evidence type="ECO:0000256" key="2">
    <source>
        <dbReference type="ARBA" id="ARBA00022771"/>
    </source>
</evidence>
<dbReference type="PROSITE" id="PS50950">
    <property type="entry name" value="ZF_THAP"/>
    <property type="match status" value="2"/>
</dbReference>
<evidence type="ECO:0000256" key="5">
    <source>
        <dbReference type="PROSITE-ProRule" id="PRU00309"/>
    </source>
</evidence>
<evidence type="ECO:0000256" key="3">
    <source>
        <dbReference type="ARBA" id="ARBA00022833"/>
    </source>
</evidence>
<proteinExistence type="inferred from homology"/>
<dbReference type="SUPFAM" id="SSF57716">
    <property type="entry name" value="Glucocorticoid receptor-like (DNA-binding domain)"/>
    <property type="match status" value="1"/>
</dbReference>
<keyword evidence="6" id="KW-0175">Coiled coil</keyword>
<name>A0ABV0N6Y4_9TELE</name>
<evidence type="ECO:0000256" key="4">
    <source>
        <dbReference type="ARBA" id="ARBA00023125"/>
    </source>
</evidence>